<feature type="region of interest" description="Disordered" evidence="1">
    <location>
        <begin position="38"/>
        <end position="63"/>
    </location>
</feature>
<feature type="compositionally biased region" description="Polar residues" evidence="1">
    <location>
        <begin position="43"/>
        <end position="55"/>
    </location>
</feature>
<name>A0A1B8A5I3_FUSPO</name>
<dbReference type="Proteomes" id="UP000091967">
    <property type="component" value="Unassembled WGS sequence"/>
</dbReference>
<protein>
    <submittedName>
        <fullName evidence="2">Uncharacterized protein</fullName>
    </submittedName>
</protein>
<evidence type="ECO:0000313" key="3">
    <source>
        <dbReference type="Proteomes" id="UP000091967"/>
    </source>
</evidence>
<evidence type="ECO:0000256" key="1">
    <source>
        <dbReference type="SAM" id="MobiDB-lite"/>
    </source>
</evidence>
<reference evidence="2 3" key="1">
    <citation type="submission" date="2016-06" db="EMBL/GenBank/DDBJ databases">
        <title>Living apart together: crosstalk between the core and supernumerary genomes in a fungal plant pathogen.</title>
        <authorList>
            <person name="Vanheule A."/>
            <person name="Audenaert K."/>
            <person name="Warris S."/>
            <person name="Van De Geest H."/>
            <person name="Schijlen E."/>
            <person name="Hofte M."/>
            <person name="De Saeger S."/>
            <person name="Haesaert G."/>
            <person name="Waalwijk C."/>
            <person name="Van Der Lee T."/>
        </authorList>
    </citation>
    <scope>NUCLEOTIDE SEQUENCE [LARGE SCALE GENOMIC DNA]</scope>
    <source>
        <strain evidence="2 3">2516</strain>
    </source>
</reference>
<sequence length="121" mass="13099">MPSLNLNELPSKGGSSALCLPQDLLNYLDHSGVRPSTLPRVVSASTPAETRQPGTPSGMAGEKTKAMVEYGPLGLTASMQVKMNKMGRDLDALHDTIHYMRGVKDAQDMTIGRLLACQRRF</sequence>
<evidence type="ECO:0000313" key="2">
    <source>
        <dbReference type="EMBL" id="OBS15722.1"/>
    </source>
</evidence>
<comment type="caution">
    <text evidence="2">The sequence shown here is derived from an EMBL/GenBank/DDBJ whole genome shotgun (WGS) entry which is preliminary data.</text>
</comment>
<proteinExistence type="predicted"/>
<dbReference type="AlphaFoldDB" id="A0A1B8A5I3"/>
<organism evidence="2 3">
    <name type="scientific">Fusarium poae</name>
    <dbReference type="NCBI Taxonomy" id="36050"/>
    <lineage>
        <taxon>Eukaryota</taxon>
        <taxon>Fungi</taxon>
        <taxon>Dikarya</taxon>
        <taxon>Ascomycota</taxon>
        <taxon>Pezizomycotina</taxon>
        <taxon>Sordariomycetes</taxon>
        <taxon>Hypocreomycetidae</taxon>
        <taxon>Hypocreales</taxon>
        <taxon>Nectriaceae</taxon>
        <taxon>Fusarium</taxon>
    </lineage>
</organism>
<accession>A0A1B8A5I3</accession>
<dbReference type="EMBL" id="LYXU01000138">
    <property type="protein sequence ID" value="OBS15722.1"/>
    <property type="molecule type" value="Genomic_DNA"/>
</dbReference>
<gene>
    <name evidence="2" type="ORF">FPOA_13505</name>
</gene>
<keyword evidence="3" id="KW-1185">Reference proteome</keyword>